<accession>A0A1R3JX63</accession>
<dbReference type="InterPro" id="IPR050796">
    <property type="entry name" value="SCF_F-box_component"/>
</dbReference>
<dbReference type="Pfam" id="PF07734">
    <property type="entry name" value="FBA_1"/>
    <property type="match status" value="1"/>
</dbReference>
<dbReference type="InterPro" id="IPR017451">
    <property type="entry name" value="F-box-assoc_interact_dom"/>
</dbReference>
<evidence type="ECO:0000259" key="1">
    <source>
        <dbReference type="Pfam" id="PF07734"/>
    </source>
</evidence>
<evidence type="ECO:0000313" key="3">
    <source>
        <dbReference type="Proteomes" id="UP000187203"/>
    </source>
</evidence>
<sequence length="349" mass="39311">MSDCLSEDKSKATMSNYLNLPEELFVEILVRVPIEDLESVAEHYSLRVDNKDVEEYKQLHFPSHIGTSLRACFDVGGSINGKHVRIPQPCVTFSSHGPDRTFTGFGREPVEVEVEIYSLNANCWRSITHIAPKYAVSPKPFGSYGNSFVNGAIHMLARDKDRNLILAFDVSEEVFREIPLPECVSNGKPMWLTRLLKYGQSIAAITVDCRGETMTVDCGGEVKKALWVMKEYGVAMSWTNVFMEVAESVPRVLFLRQNEEQMFVVLKDGWIASADIKKKHFEIFGVRSDDEYAGYPAIDGFVESLVLLDNGNACCDGDPQEDARSVDGDSIIQMKKLPMKMIWMIQMKI</sequence>
<dbReference type="PANTHER" id="PTHR31672:SF13">
    <property type="entry name" value="F-BOX PROTEIN CPR30-LIKE"/>
    <property type="match status" value="1"/>
</dbReference>
<gene>
    <name evidence="2" type="ORF">COLO4_13285</name>
</gene>
<dbReference type="Proteomes" id="UP000187203">
    <property type="component" value="Unassembled WGS sequence"/>
</dbReference>
<name>A0A1R3JX63_9ROSI</name>
<dbReference type="NCBIfam" id="TIGR01640">
    <property type="entry name" value="F_box_assoc_1"/>
    <property type="match status" value="1"/>
</dbReference>
<feature type="domain" description="F-box associated beta-propeller type 1" evidence="1">
    <location>
        <begin position="111"/>
        <end position="275"/>
    </location>
</feature>
<organism evidence="2 3">
    <name type="scientific">Corchorus olitorius</name>
    <dbReference type="NCBI Taxonomy" id="93759"/>
    <lineage>
        <taxon>Eukaryota</taxon>
        <taxon>Viridiplantae</taxon>
        <taxon>Streptophyta</taxon>
        <taxon>Embryophyta</taxon>
        <taxon>Tracheophyta</taxon>
        <taxon>Spermatophyta</taxon>
        <taxon>Magnoliopsida</taxon>
        <taxon>eudicotyledons</taxon>
        <taxon>Gunneridae</taxon>
        <taxon>Pentapetalae</taxon>
        <taxon>rosids</taxon>
        <taxon>malvids</taxon>
        <taxon>Malvales</taxon>
        <taxon>Malvaceae</taxon>
        <taxon>Grewioideae</taxon>
        <taxon>Apeibeae</taxon>
        <taxon>Corchorus</taxon>
    </lineage>
</organism>
<proteinExistence type="predicted"/>
<dbReference type="AlphaFoldDB" id="A0A1R3JX63"/>
<dbReference type="InterPro" id="IPR006527">
    <property type="entry name" value="F-box-assoc_dom_typ1"/>
</dbReference>
<dbReference type="EMBL" id="AWUE01015146">
    <property type="protein sequence ID" value="OMO99425.1"/>
    <property type="molecule type" value="Genomic_DNA"/>
</dbReference>
<evidence type="ECO:0000313" key="2">
    <source>
        <dbReference type="EMBL" id="OMO99425.1"/>
    </source>
</evidence>
<protein>
    <recommendedName>
        <fullName evidence="1">F-box associated beta-propeller type 1 domain-containing protein</fullName>
    </recommendedName>
</protein>
<dbReference type="STRING" id="93759.A0A1R3JX63"/>
<comment type="caution">
    <text evidence="2">The sequence shown here is derived from an EMBL/GenBank/DDBJ whole genome shotgun (WGS) entry which is preliminary data.</text>
</comment>
<dbReference type="OrthoDB" id="5314306at2759"/>
<keyword evidence="3" id="KW-1185">Reference proteome</keyword>
<reference evidence="3" key="1">
    <citation type="submission" date="2013-09" db="EMBL/GenBank/DDBJ databases">
        <title>Corchorus olitorius genome sequencing.</title>
        <authorList>
            <person name="Alam M."/>
            <person name="Haque M.S."/>
            <person name="Islam M.S."/>
            <person name="Emdad E.M."/>
            <person name="Islam M.M."/>
            <person name="Ahmed B."/>
            <person name="Halim A."/>
            <person name="Hossen Q.M.M."/>
            <person name="Hossain M.Z."/>
            <person name="Ahmed R."/>
            <person name="Khan M.M."/>
            <person name="Islam R."/>
            <person name="Rashid M.M."/>
            <person name="Khan S.A."/>
            <person name="Rahman M.S."/>
            <person name="Alam M."/>
            <person name="Yahiya A.S."/>
            <person name="Khan M.S."/>
            <person name="Azam M.S."/>
            <person name="Haque T."/>
            <person name="Lashkar M.Z.H."/>
            <person name="Akhand A.I."/>
            <person name="Morshed G."/>
            <person name="Roy S."/>
            <person name="Uddin K.S."/>
            <person name="Rabeya T."/>
            <person name="Hossain A.S."/>
            <person name="Chowdhury A."/>
            <person name="Snigdha A.R."/>
            <person name="Mortoza M.S."/>
            <person name="Matin S.A."/>
            <person name="Hoque S.M.E."/>
            <person name="Islam M.K."/>
            <person name="Roy D.K."/>
            <person name="Haider R."/>
            <person name="Moosa M.M."/>
            <person name="Elias S.M."/>
            <person name="Hasan A.M."/>
            <person name="Jahan S."/>
            <person name="Shafiuddin M."/>
            <person name="Mahmood N."/>
            <person name="Shommy N.S."/>
        </authorList>
    </citation>
    <scope>NUCLEOTIDE SEQUENCE [LARGE SCALE GENOMIC DNA]</scope>
    <source>
        <strain evidence="3">cv. O-4</strain>
    </source>
</reference>
<dbReference type="PANTHER" id="PTHR31672">
    <property type="entry name" value="BNACNNG10540D PROTEIN"/>
    <property type="match status" value="1"/>
</dbReference>